<organism evidence="8 9">
    <name type="scientific">Skermanella cutis</name>
    <dbReference type="NCBI Taxonomy" id="2775420"/>
    <lineage>
        <taxon>Bacteria</taxon>
        <taxon>Pseudomonadati</taxon>
        <taxon>Pseudomonadota</taxon>
        <taxon>Alphaproteobacteria</taxon>
        <taxon>Rhodospirillales</taxon>
        <taxon>Azospirillaceae</taxon>
        <taxon>Skermanella</taxon>
    </lineage>
</organism>
<proteinExistence type="inferred from homology"/>
<evidence type="ECO:0000256" key="5">
    <source>
        <dbReference type="ARBA" id="ARBA00023288"/>
    </source>
</evidence>
<evidence type="ECO:0000256" key="2">
    <source>
        <dbReference type="ARBA" id="ARBA00022729"/>
    </source>
</evidence>
<feature type="chain" id="PRO_5045933826" description="Lipoprotein" evidence="7">
    <location>
        <begin position="32"/>
        <end position="269"/>
    </location>
</feature>
<evidence type="ECO:0000256" key="7">
    <source>
        <dbReference type="SAM" id="SignalP"/>
    </source>
</evidence>
<gene>
    <name evidence="8" type="ORF">IGS68_04015</name>
</gene>
<reference evidence="8" key="1">
    <citation type="submission" date="2021-02" db="EMBL/GenBank/DDBJ databases">
        <title>Skermanella TT6 skin isolate.</title>
        <authorList>
            <person name="Lee K."/>
            <person name="Ganzorig M."/>
        </authorList>
    </citation>
    <scope>NUCLEOTIDE SEQUENCE</scope>
    <source>
        <strain evidence="8">TT6</strain>
    </source>
</reference>
<dbReference type="Pfam" id="PF03180">
    <property type="entry name" value="Lipoprotein_9"/>
    <property type="match status" value="1"/>
</dbReference>
<accession>A0ABX7B7T3</accession>
<dbReference type="Gene3D" id="3.40.190.10">
    <property type="entry name" value="Periplasmic binding protein-like II"/>
    <property type="match status" value="2"/>
</dbReference>
<name>A0ABX7B7T3_9PROT</name>
<keyword evidence="4" id="KW-0564">Palmitate</keyword>
<comment type="subcellular location">
    <subcellularLocation>
        <location evidence="1">Membrane</location>
        <topology evidence="1">Lipid-anchor</topology>
    </subcellularLocation>
</comment>
<dbReference type="EMBL" id="CP067420">
    <property type="protein sequence ID" value="QQP90434.1"/>
    <property type="molecule type" value="Genomic_DNA"/>
</dbReference>
<feature type="signal peptide" evidence="7">
    <location>
        <begin position="1"/>
        <end position="31"/>
    </location>
</feature>
<dbReference type="PANTHER" id="PTHR30429">
    <property type="entry name" value="D-METHIONINE-BINDING LIPOPROTEIN METQ"/>
    <property type="match status" value="1"/>
</dbReference>
<evidence type="ECO:0000256" key="4">
    <source>
        <dbReference type="ARBA" id="ARBA00023139"/>
    </source>
</evidence>
<protein>
    <recommendedName>
        <fullName evidence="6">Lipoprotein</fullName>
    </recommendedName>
</protein>
<sequence length="269" mass="28332">MNIPSAKILSRRLGAALVGAAAIALAGAASAETVRVGVSAGPHAQILDAVKPIAAKQGLEIKIVEFTDYVIPNAALAAGEIEANSFQHQPYLDNQVQDRGLDLVSVGKTVVFPMGIYSNKVKSLAELPEGATVAVPNDPTNGGRALLLLEAEGVIKLTEGAGLKATPIDVVENPKNIRIVELDAAQLPRSLGDVTAAAVNTNYALESGLNPLTDAIARESADSPYTNIIAVREQDKDKPWVKQLVEAYHSPEVKQFVQDKFKGSVVAGW</sequence>
<dbReference type="SUPFAM" id="SSF53850">
    <property type="entry name" value="Periplasmic binding protein-like II"/>
    <property type="match status" value="1"/>
</dbReference>
<evidence type="ECO:0000256" key="6">
    <source>
        <dbReference type="PIRNR" id="PIRNR002854"/>
    </source>
</evidence>
<keyword evidence="9" id="KW-1185">Reference proteome</keyword>
<dbReference type="PIRSF" id="PIRSF002854">
    <property type="entry name" value="MetQ"/>
    <property type="match status" value="1"/>
</dbReference>
<dbReference type="InterPro" id="IPR004872">
    <property type="entry name" value="Lipoprotein_NlpA"/>
</dbReference>
<evidence type="ECO:0000313" key="9">
    <source>
        <dbReference type="Proteomes" id="UP000595197"/>
    </source>
</evidence>
<dbReference type="PANTHER" id="PTHR30429:SF1">
    <property type="entry name" value="D-METHIONINE-BINDING LIPOPROTEIN METQ-RELATED"/>
    <property type="match status" value="1"/>
</dbReference>
<keyword evidence="3" id="KW-0472">Membrane</keyword>
<dbReference type="Proteomes" id="UP000595197">
    <property type="component" value="Chromosome"/>
</dbReference>
<comment type="similarity">
    <text evidence="6">Belongs to the nlpA lipoprotein family.</text>
</comment>
<dbReference type="NCBIfam" id="TIGR00363">
    <property type="entry name" value="MetQ/NlpA family lipoprotein"/>
    <property type="match status" value="1"/>
</dbReference>
<evidence type="ECO:0000256" key="3">
    <source>
        <dbReference type="ARBA" id="ARBA00023136"/>
    </source>
</evidence>
<keyword evidence="5 6" id="KW-0449">Lipoprotein</keyword>
<evidence type="ECO:0000256" key="1">
    <source>
        <dbReference type="ARBA" id="ARBA00004635"/>
    </source>
</evidence>
<dbReference type="RefSeq" id="WP_201077515.1">
    <property type="nucleotide sequence ID" value="NZ_CP067420.1"/>
</dbReference>
<dbReference type="CDD" id="cd13598">
    <property type="entry name" value="PBP2_lipoprotein_IlpA_like"/>
    <property type="match status" value="1"/>
</dbReference>
<keyword evidence="2 7" id="KW-0732">Signal</keyword>
<evidence type="ECO:0000313" key="8">
    <source>
        <dbReference type="EMBL" id="QQP90434.1"/>
    </source>
</evidence>